<proteinExistence type="predicted"/>
<evidence type="ECO:0000256" key="2">
    <source>
        <dbReference type="SAM" id="MobiDB-lite"/>
    </source>
</evidence>
<evidence type="ECO:0000256" key="3">
    <source>
        <dbReference type="SAM" id="SignalP"/>
    </source>
</evidence>
<comment type="caution">
    <text evidence="4">The sequence shown here is derived from an EMBL/GenBank/DDBJ whole genome shotgun (WGS) entry which is preliminary data.</text>
</comment>
<accession>A0ABS0AUE3</accession>
<dbReference type="EMBL" id="ARXX01000057">
    <property type="protein sequence ID" value="MBF5057769.1"/>
    <property type="molecule type" value="Genomic_DNA"/>
</dbReference>
<organism evidence="4 5">
    <name type="scientific">Alloalcanivorax profundimaris</name>
    <dbReference type="NCBI Taxonomy" id="2735259"/>
    <lineage>
        <taxon>Bacteria</taxon>
        <taxon>Pseudomonadati</taxon>
        <taxon>Pseudomonadota</taxon>
        <taxon>Gammaproteobacteria</taxon>
        <taxon>Oceanospirillales</taxon>
        <taxon>Alcanivoracaceae</taxon>
        <taxon>Alloalcanivorax</taxon>
    </lineage>
</organism>
<feature type="chain" id="PRO_5047407312" evidence="3">
    <location>
        <begin position="25"/>
        <end position="426"/>
    </location>
</feature>
<dbReference type="InterPro" id="IPR010131">
    <property type="entry name" value="MdtP/NodT-like"/>
</dbReference>
<feature type="coiled-coil region" evidence="1">
    <location>
        <begin position="338"/>
        <end position="372"/>
    </location>
</feature>
<dbReference type="PANTHER" id="PTHR30203:SF24">
    <property type="entry name" value="BLR4935 PROTEIN"/>
    <property type="match status" value="1"/>
</dbReference>
<keyword evidence="3" id="KW-0732">Signal</keyword>
<evidence type="ECO:0000256" key="1">
    <source>
        <dbReference type="SAM" id="Coils"/>
    </source>
</evidence>
<feature type="region of interest" description="Disordered" evidence="2">
    <location>
        <begin position="271"/>
        <end position="300"/>
    </location>
</feature>
<feature type="compositionally biased region" description="Polar residues" evidence="2">
    <location>
        <begin position="271"/>
        <end position="284"/>
    </location>
</feature>
<sequence length="426" mass="47470">MKALLASAGLYLIVAAVVASPAHSADVEARETVAHPHSEHPHLGVDASLSIDRVFQAALQLAPEQDLGSAYRQQAEAQQRVSRRLIANRPRLNLSYWDDQAGDNTGMQETELGVEVDLWRWGERGNAQALADSFNSGSQDWQAYQQLLVSGRLRDALHQLSASAARRQHAVDAVSDAQRLLAVSQKRFKAGAIPRAAVMQSEALLLTARQQLLEQEAELVDAERQYVTLTGLQQRPETFSEAPPQRRQIDQQHPQLRLLLTRRQQQAEKLTQQRHQAAGNSTVSLGVRRERGSDSEPELESFGVSVSIPFGGSAHSDASSSEAAVALADIDVQIKRARLQLQQQLHEVEHQLDVLEESLDFATRARDLARQQWQMAEKAFAIGESDIRPTILALQHYRQSQVQWQLLTLRRHQLISSLRQTVGEPL</sequence>
<reference evidence="4 5" key="1">
    <citation type="submission" date="2012-09" db="EMBL/GenBank/DDBJ databases">
        <title>Genome Sequence of alkane-degrading Bacterium Alcanivorax sp. 521-1.</title>
        <authorList>
            <person name="Lai Q."/>
            <person name="Shao Z."/>
        </authorList>
    </citation>
    <scope>NUCLEOTIDE SEQUENCE [LARGE SCALE GENOMIC DNA]</scope>
    <source>
        <strain evidence="4 5">521-1</strain>
    </source>
</reference>
<dbReference type="PANTHER" id="PTHR30203">
    <property type="entry name" value="OUTER MEMBRANE CATION EFFLUX PROTEIN"/>
    <property type="match status" value="1"/>
</dbReference>
<dbReference type="Proteomes" id="UP000662703">
    <property type="component" value="Unassembled WGS sequence"/>
</dbReference>
<keyword evidence="5" id="KW-1185">Reference proteome</keyword>
<gene>
    <name evidence="4" type="ORF">Y5W_03063</name>
</gene>
<dbReference type="SUPFAM" id="SSF56954">
    <property type="entry name" value="Outer membrane efflux proteins (OEP)"/>
    <property type="match status" value="1"/>
</dbReference>
<protein>
    <submittedName>
        <fullName evidence="4">Outer membrane efflux protein</fullName>
    </submittedName>
</protein>
<name>A0ABS0AUE3_9GAMM</name>
<evidence type="ECO:0000313" key="5">
    <source>
        <dbReference type="Proteomes" id="UP000662703"/>
    </source>
</evidence>
<feature type="signal peptide" evidence="3">
    <location>
        <begin position="1"/>
        <end position="24"/>
    </location>
</feature>
<evidence type="ECO:0000313" key="4">
    <source>
        <dbReference type="EMBL" id="MBF5057769.1"/>
    </source>
</evidence>
<dbReference type="Gene3D" id="1.20.1600.10">
    <property type="entry name" value="Outer membrane efflux proteins (OEP)"/>
    <property type="match status" value="1"/>
</dbReference>
<keyword evidence="1" id="KW-0175">Coiled coil</keyword>